<dbReference type="GO" id="GO:0000978">
    <property type="term" value="F:RNA polymerase II cis-regulatory region sequence-specific DNA binding"/>
    <property type="evidence" value="ECO:0007669"/>
    <property type="project" value="TreeGrafter"/>
</dbReference>
<dbReference type="Gene3D" id="1.10.10.60">
    <property type="entry name" value="Homeodomain-like"/>
    <property type="match status" value="2"/>
</dbReference>
<name>A0A8C5HMF1_GOUWI</name>
<gene>
    <name evidence="6" type="primary">LOC114466615</name>
</gene>
<reference evidence="6" key="1">
    <citation type="submission" date="2020-06" db="EMBL/GenBank/DDBJ databases">
        <authorList>
            <consortium name="Wellcome Sanger Institute Data Sharing"/>
        </authorList>
    </citation>
    <scope>NUCLEOTIDE SEQUENCE [LARGE SCALE GENOMIC DNA]</scope>
</reference>
<dbReference type="Pfam" id="PF00249">
    <property type="entry name" value="Myb_DNA-binding"/>
    <property type="match status" value="2"/>
</dbReference>
<dbReference type="InterPro" id="IPR009057">
    <property type="entry name" value="Homeodomain-like_sf"/>
</dbReference>
<keyword evidence="7" id="KW-1185">Reference proteome</keyword>
<dbReference type="PROSITE" id="PS50090">
    <property type="entry name" value="MYB_LIKE"/>
    <property type="match status" value="2"/>
</dbReference>
<dbReference type="GO" id="GO:0005634">
    <property type="term" value="C:nucleus"/>
    <property type="evidence" value="ECO:0007669"/>
    <property type="project" value="TreeGrafter"/>
</dbReference>
<protein>
    <submittedName>
        <fullName evidence="6">Transcriptional activator Myb-like</fullName>
    </submittedName>
</protein>
<dbReference type="PROSITE" id="PS51294">
    <property type="entry name" value="HTH_MYB"/>
    <property type="match status" value="2"/>
</dbReference>
<dbReference type="GO" id="GO:0000981">
    <property type="term" value="F:DNA-binding transcription factor activity, RNA polymerase II-specific"/>
    <property type="evidence" value="ECO:0007669"/>
    <property type="project" value="TreeGrafter"/>
</dbReference>
<feature type="compositionally biased region" description="Basic and acidic residues" evidence="3">
    <location>
        <begin position="24"/>
        <end position="39"/>
    </location>
</feature>
<feature type="domain" description="HTH myb-type" evidence="5">
    <location>
        <begin position="106"/>
        <end position="156"/>
    </location>
</feature>
<reference evidence="6" key="3">
    <citation type="submission" date="2025-09" db="UniProtKB">
        <authorList>
            <consortium name="Ensembl"/>
        </authorList>
    </citation>
    <scope>IDENTIFICATION</scope>
</reference>
<evidence type="ECO:0000313" key="6">
    <source>
        <dbReference type="Ensembl" id="ENSGWIP00000046867.1"/>
    </source>
</evidence>
<reference evidence="6" key="2">
    <citation type="submission" date="2025-08" db="UniProtKB">
        <authorList>
            <consortium name="Ensembl"/>
        </authorList>
    </citation>
    <scope>IDENTIFICATION</scope>
</reference>
<organism evidence="6 7">
    <name type="scientific">Gouania willdenowi</name>
    <name type="common">Blunt-snouted clingfish</name>
    <name type="synonym">Lepadogaster willdenowi</name>
    <dbReference type="NCBI Taxonomy" id="441366"/>
    <lineage>
        <taxon>Eukaryota</taxon>
        <taxon>Metazoa</taxon>
        <taxon>Chordata</taxon>
        <taxon>Craniata</taxon>
        <taxon>Vertebrata</taxon>
        <taxon>Euteleostomi</taxon>
        <taxon>Actinopterygii</taxon>
        <taxon>Neopterygii</taxon>
        <taxon>Teleostei</taxon>
        <taxon>Neoteleostei</taxon>
        <taxon>Acanthomorphata</taxon>
        <taxon>Ovalentaria</taxon>
        <taxon>Blenniimorphae</taxon>
        <taxon>Blenniiformes</taxon>
        <taxon>Gobiesocoidei</taxon>
        <taxon>Gobiesocidae</taxon>
        <taxon>Gobiesocinae</taxon>
        <taxon>Gouania</taxon>
    </lineage>
</organism>
<feature type="region of interest" description="Disordered" evidence="3">
    <location>
        <begin position="1"/>
        <end position="40"/>
    </location>
</feature>
<dbReference type="InterPro" id="IPR017930">
    <property type="entry name" value="Myb_dom"/>
</dbReference>
<dbReference type="InterPro" id="IPR001005">
    <property type="entry name" value="SANT/Myb"/>
</dbReference>
<dbReference type="CDD" id="cd00167">
    <property type="entry name" value="SANT"/>
    <property type="match status" value="2"/>
</dbReference>
<dbReference type="AlphaFoldDB" id="A0A8C5HMF1"/>
<dbReference type="FunFam" id="1.10.10.60:FF:000010">
    <property type="entry name" value="Transcriptional activator Myb isoform A"/>
    <property type="match status" value="1"/>
</dbReference>
<sequence>MVRRRHRIRHSVSAGPKNRKGRSPRVESTWKNEGQRSHQECQQPLQQIKKPMLIKGAWTKEEDEKVKELIKKHGVKHWALTAQYMRSRNGKQCRERWINHLNPTVNKSSWTLEEDRVIMEAHRQIGNRWAAISKLLPGRPDNAIKNRWNSTLKRGLEKKNYLKVNSCLYSNIQTPPDLRENSKTLIKDGPPIPTPLKNYSQEESADCSSWMMNTATEEWGIDLSSQLSDNSSESEVDFWWRQMYSNLPETPTHILDSPSFLITHDTLSPSEFLNVGDVEDPKLQHPAFTSTPVSSSKHCDRCLSFNVLTTPELNKKIRELMEAGPQTPTPLKNHGQGEGGFLMELLLTAKEAAGTDPPVISQ</sequence>
<dbReference type="PANTHER" id="PTHR45614">
    <property type="entry name" value="MYB PROTEIN-RELATED"/>
    <property type="match status" value="1"/>
</dbReference>
<feature type="domain" description="Myb-like" evidence="4">
    <location>
        <begin position="50"/>
        <end position="101"/>
    </location>
</feature>
<dbReference type="InterPro" id="IPR050560">
    <property type="entry name" value="MYB_TF"/>
</dbReference>
<proteinExistence type="predicted"/>
<feature type="domain" description="Myb-like" evidence="4">
    <location>
        <begin position="102"/>
        <end position="152"/>
    </location>
</feature>
<evidence type="ECO:0000259" key="5">
    <source>
        <dbReference type="PROSITE" id="PS51294"/>
    </source>
</evidence>
<dbReference type="Proteomes" id="UP000694680">
    <property type="component" value="Chromosome 1"/>
</dbReference>
<dbReference type="Ensembl" id="ENSGWIT00000050718.1">
    <property type="protein sequence ID" value="ENSGWIP00000046867.1"/>
    <property type="gene ID" value="ENSGWIG00000023117.1"/>
</dbReference>
<dbReference type="GO" id="GO:0045944">
    <property type="term" value="P:positive regulation of transcription by RNA polymerase II"/>
    <property type="evidence" value="ECO:0007669"/>
    <property type="project" value="TreeGrafter"/>
</dbReference>
<dbReference type="PANTHER" id="PTHR45614:SF30">
    <property type="entry name" value="MYB-RELATED PROTEIN B"/>
    <property type="match status" value="1"/>
</dbReference>
<evidence type="ECO:0000256" key="2">
    <source>
        <dbReference type="ARBA" id="ARBA00023125"/>
    </source>
</evidence>
<evidence type="ECO:0000313" key="7">
    <source>
        <dbReference type="Proteomes" id="UP000694680"/>
    </source>
</evidence>
<evidence type="ECO:0000259" key="4">
    <source>
        <dbReference type="PROSITE" id="PS50090"/>
    </source>
</evidence>
<accession>A0A8C5HMF1</accession>
<dbReference type="SMART" id="SM00717">
    <property type="entry name" value="SANT"/>
    <property type="match status" value="2"/>
</dbReference>
<feature type="domain" description="HTH myb-type" evidence="5">
    <location>
        <begin position="50"/>
        <end position="105"/>
    </location>
</feature>
<dbReference type="GO" id="GO:0000278">
    <property type="term" value="P:mitotic cell cycle"/>
    <property type="evidence" value="ECO:0007669"/>
    <property type="project" value="TreeGrafter"/>
</dbReference>
<keyword evidence="1" id="KW-0677">Repeat</keyword>
<keyword evidence="2" id="KW-0238">DNA-binding</keyword>
<evidence type="ECO:0000256" key="3">
    <source>
        <dbReference type="SAM" id="MobiDB-lite"/>
    </source>
</evidence>
<evidence type="ECO:0000256" key="1">
    <source>
        <dbReference type="ARBA" id="ARBA00022737"/>
    </source>
</evidence>
<feature type="compositionally biased region" description="Basic residues" evidence="3">
    <location>
        <begin position="1"/>
        <end position="10"/>
    </location>
</feature>
<dbReference type="SUPFAM" id="SSF46689">
    <property type="entry name" value="Homeodomain-like"/>
    <property type="match status" value="1"/>
</dbReference>